<evidence type="ECO:0000313" key="1">
    <source>
        <dbReference type="EMBL" id="TYS60497.1"/>
    </source>
</evidence>
<organism evidence="1 2">
    <name type="scientific">Sutcliffiella horikoshii</name>
    <dbReference type="NCBI Taxonomy" id="79883"/>
    <lineage>
        <taxon>Bacteria</taxon>
        <taxon>Bacillati</taxon>
        <taxon>Bacillota</taxon>
        <taxon>Bacilli</taxon>
        <taxon>Bacillales</taxon>
        <taxon>Bacillaceae</taxon>
        <taxon>Sutcliffiella</taxon>
    </lineage>
</organism>
<gene>
    <name evidence="1" type="ORF">FZC76_21745</name>
</gene>
<comment type="caution">
    <text evidence="1">The sequence shown here is derived from an EMBL/GenBank/DDBJ whole genome shotgun (WGS) entry which is preliminary data.</text>
</comment>
<dbReference type="RefSeq" id="WP_148990203.1">
    <property type="nucleotide sequence ID" value="NZ_VTEV01000015.1"/>
</dbReference>
<reference evidence="1 2" key="1">
    <citation type="submission" date="2019-08" db="EMBL/GenBank/DDBJ databases">
        <title>Bacillus genomes from the desert of Cuatro Cienegas, Coahuila.</title>
        <authorList>
            <person name="Olmedo-Alvarez G."/>
        </authorList>
    </citation>
    <scope>NUCLEOTIDE SEQUENCE [LARGE SCALE GENOMIC DNA]</scope>
    <source>
        <strain evidence="1 2">CH28_1T</strain>
    </source>
</reference>
<accession>A0A5D4SA22</accession>
<protein>
    <submittedName>
        <fullName evidence="1">Uncharacterized protein</fullName>
    </submittedName>
</protein>
<dbReference type="EMBL" id="VTEV01000015">
    <property type="protein sequence ID" value="TYS60497.1"/>
    <property type="molecule type" value="Genomic_DNA"/>
</dbReference>
<dbReference type="OrthoDB" id="9920749at2"/>
<evidence type="ECO:0000313" key="2">
    <source>
        <dbReference type="Proteomes" id="UP000322524"/>
    </source>
</evidence>
<name>A0A5D4SA22_9BACI</name>
<dbReference type="Proteomes" id="UP000322524">
    <property type="component" value="Unassembled WGS sequence"/>
</dbReference>
<dbReference type="AlphaFoldDB" id="A0A5D4SA22"/>
<sequence>MSKRWMVLDTASGDEVFHDSLEKAKKDYNDAIIDIKESKYVGKTTVYLFEVKEQTDLTFYPED</sequence>
<proteinExistence type="predicted"/>